<reference evidence="1 2" key="2">
    <citation type="submission" date="2009-02" db="EMBL/GenBank/DDBJ databases">
        <title>Draft genome sequence of Holdemania filiformis DSM 12042.</title>
        <authorList>
            <person name="Sudarsanam P."/>
            <person name="Ley R."/>
            <person name="Guruge J."/>
            <person name="Turnbaugh P.J."/>
            <person name="Mahowald M."/>
            <person name="Liep D."/>
            <person name="Gordon J."/>
        </authorList>
    </citation>
    <scope>NUCLEOTIDE SEQUENCE [LARGE SCALE GENOMIC DNA]</scope>
    <source>
        <strain evidence="1 2">DSM 12042</strain>
    </source>
</reference>
<name>B9YC08_9FIRM</name>
<evidence type="ECO:0000313" key="2">
    <source>
        <dbReference type="Proteomes" id="UP000005950"/>
    </source>
</evidence>
<protein>
    <submittedName>
        <fullName evidence="1">Uncharacterized protein</fullName>
    </submittedName>
</protein>
<dbReference type="AlphaFoldDB" id="B9YC08"/>
<accession>B9YC08</accession>
<organism evidence="1 2">
    <name type="scientific">Holdemania filiformis DSM 12042</name>
    <dbReference type="NCBI Taxonomy" id="545696"/>
    <lineage>
        <taxon>Bacteria</taxon>
        <taxon>Bacillati</taxon>
        <taxon>Bacillota</taxon>
        <taxon>Erysipelotrichia</taxon>
        <taxon>Erysipelotrichales</taxon>
        <taxon>Erysipelotrichaceae</taxon>
        <taxon>Holdemania</taxon>
    </lineage>
</organism>
<dbReference type="HOGENOM" id="CLU_2973265_0_0_9"/>
<evidence type="ECO:0000313" key="1">
    <source>
        <dbReference type="EMBL" id="EEF66463.1"/>
    </source>
</evidence>
<dbReference type="Proteomes" id="UP000005950">
    <property type="component" value="Unassembled WGS sequence"/>
</dbReference>
<gene>
    <name evidence="1" type="ORF">HOLDEFILI_03365</name>
</gene>
<reference evidence="1 2" key="1">
    <citation type="submission" date="2008-12" db="EMBL/GenBank/DDBJ databases">
        <authorList>
            <person name="Fulton L."/>
            <person name="Clifton S."/>
            <person name="Fulton B."/>
            <person name="Xu J."/>
            <person name="Minx P."/>
            <person name="Pepin K.H."/>
            <person name="Johnson M."/>
            <person name="Bhonagiri V."/>
            <person name="Nash W.E."/>
            <person name="Mardis E.R."/>
            <person name="Wilson R.K."/>
        </authorList>
    </citation>
    <scope>NUCLEOTIDE SEQUENCE [LARGE SCALE GENOMIC DNA]</scope>
    <source>
        <strain evidence="1 2">DSM 12042</strain>
    </source>
</reference>
<sequence>MLSNQRDSEVFKTIGKIKPRAAVSGFFNTHDETAENFGILSEKPSEALPECRRDLCLS</sequence>
<dbReference type="EMBL" id="ACCF01000211">
    <property type="protein sequence ID" value="EEF66463.1"/>
    <property type="molecule type" value="Genomic_DNA"/>
</dbReference>
<dbReference type="STRING" id="545696.HOLDEFILI_03365"/>
<comment type="caution">
    <text evidence="1">The sequence shown here is derived from an EMBL/GenBank/DDBJ whole genome shotgun (WGS) entry which is preliminary data.</text>
</comment>
<proteinExistence type="predicted"/>